<dbReference type="GO" id="GO:0016887">
    <property type="term" value="F:ATP hydrolysis activity"/>
    <property type="evidence" value="ECO:0007669"/>
    <property type="project" value="InterPro"/>
</dbReference>
<sequence>MSDYAIQTDGLTRRFGDFTAVDHLPLAIAAGSIYGLLGANGCGKSTTIRMLCGVLPPSEGTANVLGCDLVTQTEEIQARIGYMSQKFSLYPDLTVTENLEFYGRLYGLRDADVATRIQEAMEEVGVKHYHVTKVRQLSGGWRQRLALAAALLHHPALLFLDEPTSGADPRARQIFWDIIHDLAAQGTTVIVTTHFMEEGAQCDRVGLMHSGKMIVEDTPEHLTAQLPVTLWEHRGEVDLHAVLPPGVYVYGDRMRTMADTLPPDWRKEDVSQVEPTLEDAFIYYMQTSRTEEL</sequence>
<comment type="caution">
    <text evidence="4">The sequence shown here is derived from an EMBL/GenBank/DDBJ whole genome shotgun (WGS) entry which is preliminary data.</text>
</comment>
<dbReference type="InterPro" id="IPR003439">
    <property type="entry name" value="ABC_transporter-like_ATP-bd"/>
</dbReference>
<keyword evidence="1" id="KW-0547">Nucleotide-binding</keyword>
<dbReference type="InterPro" id="IPR027417">
    <property type="entry name" value="P-loop_NTPase"/>
</dbReference>
<dbReference type="PROSITE" id="PS50893">
    <property type="entry name" value="ABC_TRANSPORTER_2"/>
    <property type="match status" value="1"/>
</dbReference>
<reference evidence="4 5" key="1">
    <citation type="submission" date="2020-08" db="EMBL/GenBank/DDBJ databases">
        <title>Genomic Encyclopedia of Type Strains, Phase IV (KMG-IV): sequencing the most valuable type-strain genomes for metagenomic binning, comparative biology and taxonomic classification.</title>
        <authorList>
            <person name="Goeker M."/>
        </authorList>
    </citation>
    <scope>NUCLEOTIDE SEQUENCE [LARGE SCALE GENOMIC DNA]</scope>
    <source>
        <strain evidence="4 5">DSM 21255</strain>
    </source>
</reference>
<proteinExistence type="predicted"/>
<protein>
    <submittedName>
        <fullName evidence="4">ABC-2 type transport system ATP-binding protein</fullName>
    </submittedName>
</protein>
<dbReference type="EMBL" id="JACHHI010000002">
    <property type="protein sequence ID" value="MBB6477406.1"/>
    <property type="molecule type" value="Genomic_DNA"/>
</dbReference>
<feature type="domain" description="ABC transporter" evidence="3">
    <location>
        <begin position="6"/>
        <end position="235"/>
    </location>
</feature>
<dbReference type="PANTHER" id="PTHR43038">
    <property type="entry name" value="ATP-BINDING CASSETTE, SUB-FAMILY H, MEMBER 1"/>
    <property type="match status" value="1"/>
</dbReference>
<evidence type="ECO:0000256" key="2">
    <source>
        <dbReference type="ARBA" id="ARBA00022840"/>
    </source>
</evidence>
<dbReference type="PANTHER" id="PTHR43038:SF3">
    <property type="entry name" value="ABC TRANSPORTER G FAMILY MEMBER 20 ISOFORM X1"/>
    <property type="match status" value="1"/>
</dbReference>
<gene>
    <name evidence="4" type="ORF">HNR45_000436</name>
</gene>
<dbReference type="GO" id="GO:0005524">
    <property type="term" value="F:ATP binding"/>
    <property type="evidence" value="ECO:0007669"/>
    <property type="project" value="UniProtKB-KW"/>
</dbReference>
<dbReference type="PROSITE" id="PS00211">
    <property type="entry name" value="ABC_TRANSPORTER_1"/>
    <property type="match status" value="1"/>
</dbReference>
<dbReference type="GeneID" id="93485713"/>
<keyword evidence="2 4" id="KW-0067">ATP-binding</keyword>
<dbReference type="RefSeq" id="WP_024048347.1">
    <property type="nucleotide sequence ID" value="NZ_CABWNB010000003.1"/>
</dbReference>
<dbReference type="OrthoDB" id="9804819at2"/>
<evidence type="ECO:0000259" key="3">
    <source>
        <dbReference type="PROSITE" id="PS50893"/>
    </source>
</evidence>
<dbReference type="SMART" id="SM00382">
    <property type="entry name" value="AAA"/>
    <property type="match status" value="1"/>
</dbReference>
<dbReference type="AlphaFoldDB" id="A0A841R0S9"/>
<dbReference type="Proteomes" id="UP000591941">
    <property type="component" value="Unassembled WGS sequence"/>
</dbReference>
<dbReference type="Pfam" id="PF00005">
    <property type="entry name" value="ABC_tran"/>
    <property type="match status" value="1"/>
</dbReference>
<name>A0A841R0S9_9FIRM</name>
<evidence type="ECO:0000313" key="4">
    <source>
        <dbReference type="EMBL" id="MBB6477406.1"/>
    </source>
</evidence>
<dbReference type="InterPro" id="IPR003593">
    <property type="entry name" value="AAA+_ATPase"/>
</dbReference>
<dbReference type="InterPro" id="IPR017871">
    <property type="entry name" value="ABC_transporter-like_CS"/>
</dbReference>
<evidence type="ECO:0000256" key="1">
    <source>
        <dbReference type="ARBA" id="ARBA00022741"/>
    </source>
</evidence>
<evidence type="ECO:0000313" key="5">
    <source>
        <dbReference type="Proteomes" id="UP000591941"/>
    </source>
</evidence>
<accession>A0A841R0S9</accession>
<dbReference type="SUPFAM" id="SSF52540">
    <property type="entry name" value="P-loop containing nucleoside triphosphate hydrolases"/>
    <property type="match status" value="1"/>
</dbReference>
<dbReference type="Gene3D" id="3.40.50.300">
    <property type="entry name" value="P-loop containing nucleotide triphosphate hydrolases"/>
    <property type="match status" value="1"/>
</dbReference>
<keyword evidence="5" id="KW-1185">Reference proteome</keyword>
<organism evidence="4 5">
    <name type="scientific">Negativicoccus succinicivorans</name>
    <dbReference type="NCBI Taxonomy" id="620903"/>
    <lineage>
        <taxon>Bacteria</taxon>
        <taxon>Bacillati</taxon>
        <taxon>Bacillota</taxon>
        <taxon>Negativicutes</taxon>
        <taxon>Veillonellales</taxon>
        <taxon>Veillonellaceae</taxon>
        <taxon>Negativicoccus</taxon>
    </lineage>
</organism>